<comment type="caution">
    <text evidence="2">The sequence shown here is derived from an EMBL/GenBank/DDBJ whole genome shotgun (WGS) entry which is preliminary data.</text>
</comment>
<dbReference type="AlphaFoldDB" id="A0A9W6L2M5"/>
<dbReference type="EMBL" id="BSFQ01000010">
    <property type="protein sequence ID" value="GLL11745.1"/>
    <property type="molecule type" value="Genomic_DNA"/>
</dbReference>
<gene>
    <name evidence="2" type="ORF">GCM10017577_28860</name>
</gene>
<name>A0A9W6L2M5_9PSEU</name>
<proteinExistence type="predicted"/>
<dbReference type="Gene3D" id="3.10.180.10">
    <property type="entry name" value="2,3-Dihydroxybiphenyl 1,2-Dioxygenase, domain 1"/>
    <property type="match status" value="1"/>
</dbReference>
<keyword evidence="3" id="KW-1185">Reference proteome</keyword>
<sequence>MKQIATCLWFDGQAQQAAEFYTSVFPNSEITEIQRYPEGAPGPAGEVMIVYFTLDGREFAGLNGGPQFPHTEAISFVVPCETTEEIDHYWEALIEGGEPQPCGWLKDKFGVSWQVVSLEAEEWMKDPDTAAANRTMQAMLSQFGKPDVEAMRKAHLGETADA</sequence>
<dbReference type="InterPro" id="IPR028973">
    <property type="entry name" value="PhnB-like"/>
</dbReference>
<dbReference type="PANTHER" id="PTHR33990">
    <property type="entry name" value="PROTEIN YJDN-RELATED"/>
    <property type="match status" value="1"/>
</dbReference>
<feature type="domain" description="PhnB-like" evidence="1">
    <location>
        <begin position="3"/>
        <end position="116"/>
    </location>
</feature>
<reference evidence="2" key="1">
    <citation type="journal article" date="2014" name="Int. J. Syst. Evol. Microbiol.">
        <title>Complete genome sequence of Corynebacterium casei LMG S-19264T (=DSM 44701T), isolated from a smear-ripened cheese.</title>
        <authorList>
            <consortium name="US DOE Joint Genome Institute (JGI-PGF)"/>
            <person name="Walter F."/>
            <person name="Albersmeier A."/>
            <person name="Kalinowski J."/>
            <person name="Ruckert C."/>
        </authorList>
    </citation>
    <scope>NUCLEOTIDE SEQUENCE</scope>
    <source>
        <strain evidence="2">VKM Ac-1069</strain>
    </source>
</reference>
<dbReference type="SUPFAM" id="SSF54593">
    <property type="entry name" value="Glyoxalase/Bleomycin resistance protein/Dihydroxybiphenyl dioxygenase"/>
    <property type="match status" value="1"/>
</dbReference>
<dbReference type="RefSeq" id="WP_037038723.1">
    <property type="nucleotide sequence ID" value="NZ_BAAAUZ010000010.1"/>
</dbReference>
<reference evidence="2" key="2">
    <citation type="submission" date="2023-01" db="EMBL/GenBank/DDBJ databases">
        <authorList>
            <person name="Sun Q."/>
            <person name="Evtushenko L."/>
        </authorList>
    </citation>
    <scope>NUCLEOTIDE SEQUENCE</scope>
    <source>
        <strain evidence="2">VKM Ac-1069</strain>
    </source>
</reference>
<dbReference type="PANTHER" id="PTHR33990:SF2">
    <property type="entry name" value="PHNB-LIKE DOMAIN-CONTAINING PROTEIN"/>
    <property type="match status" value="1"/>
</dbReference>
<protein>
    <submittedName>
        <fullName evidence="2">VOC family protein</fullName>
    </submittedName>
</protein>
<dbReference type="Pfam" id="PF06983">
    <property type="entry name" value="3-dmu-9_3-mt"/>
    <property type="match status" value="1"/>
</dbReference>
<dbReference type="Proteomes" id="UP001143463">
    <property type="component" value="Unassembled WGS sequence"/>
</dbReference>
<evidence type="ECO:0000259" key="1">
    <source>
        <dbReference type="Pfam" id="PF06983"/>
    </source>
</evidence>
<dbReference type="CDD" id="cd06588">
    <property type="entry name" value="PhnB_like"/>
    <property type="match status" value="1"/>
</dbReference>
<dbReference type="InterPro" id="IPR009725">
    <property type="entry name" value="3_dmu_93_MTrfase"/>
</dbReference>
<organism evidence="2 3">
    <name type="scientific">Pseudonocardia halophobica</name>
    <dbReference type="NCBI Taxonomy" id="29401"/>
    <lineage>
        <taxon>Bacteria</taxon>
        <taxon>Bacillati</taxon>
        <taxon>Actinomycetota</taxon>
        <taxon>Actinomycetes</taxon>
        <taxon>Pseudonocardiales</taxon>
        <taxon>Pseudonocardiaceae</taxon>
        <taxon>Pseudonocardia</taxon>
    </lineage>
</organism>
<dbReference type="InterPro" id="IPR029068">
    <property type="entry name" value="Glyas_Bleomycin-R_OHBP_Dase"/>
</dbReference>
<dbReference type="PIRSF" id="PIRSF021700">
    <property type="entry name" value="3_dmu_93_MTrfase"/>
    <property type="match status" value="1"/>
</dbReference>
<evidence type="ECO:0000313" key="3">
    <source>
        <dbReference type="Proteomes" id="UP001143463"/>
    </source>
</evidence>
<accession>A0A9W6L2M5</accession>
<evidence type="ECO:0000313" key="2">
    <source>
        <dbReference type="EMBL" id="GLL11745.1"/>
    </source>
</evidence>